<evidence type="ECO:0000313" key="3">
    <source>
        <dbReference type="Proteomes" id="UP000597762"/>
    </source>
</evidence>
<protein>
    <submittedName>
        <fullName evidence="2">Uncharacterized protein</fullName>
    </submittedName>
</protein>
<feature type="transmembrane region" description="Helical" evidence="1">
    <location>
        <begin position="146"/>
        <end position="168"/>
    </location>
</feature>
<keyword evidence="1" id="KW-0812">Transmembrane</keyword>
<feature type="transmembrane region" description="Helical" evidence="1">
    <location>
        <begin position="230"/>
        <end position="250"/>
    </location>
</feature>
<proteinExistence type="predicted"/>
<dbReference type="AlphaFoldDB" id="A0A812DCP2"/>
<dbReference type="EMBL" id="CAHIKZ030002955">
    <property type="protein sequence ID" value="CAE1294417.1"/>
    <property type="molecule type" value="Genomic_DNA"/>
</dbReference>
<accession>A0A812DCP2</accession>
<reference evidence="2" key="1">
    <citation type="submission" date="2021-01" db="EMBL/GenBank/DDBJ databases">
        <authorList>
            <person name="Li R."/>
            <person name="Bekaert M."/>
        </authorList>
    </citation>
    <scope>NUCLEOTIDE SEQUENCE</scope>
    <source>
        <strain evidence="2">Farmed</strain>
    </source>
</reference>
<gene>
    <name evidence="2" type="ORF">SPHA_50363</name>
</gene>
<evidence type="ECO:0000256" key="1">
    <source>
        <dbReference type="SAM" id="Phobius"/>
    </source>
</evidence>
<keyword evidence="1" id="KW-0472">Membrane</keyword>
<name>A0A812DCP2_ACAPH</name>
<sequence length="285" mass="34082">MLAIYLCLLPSFSFLFPSIYVLSSSFLHCFLPLSTGRHVYYHLSILSYLCHFAFSLSLFPFRPVHFSNVLSCIIFVIVNTLSLFFLLCFPFIRLLTPCIFKVLLFNSFLFFIPPCLFCLPFSFFLSFLSFSKILSLCTEMIHILHFILYCFFLFFCFFFCFFFFVSIIDSHFSSFLFLFNSFFRVSLLIIFSLFFFLLTRNLFIYFISFFFPPFFLSFFLSFFFSIFLPFFLSFFLSFFLFFLSFFPFILSYTYNHIFFSPLPSSQFNQSIHLLLTSLPIFTDLL</sequence>
<comment type="caution">
    <text evidence="2">The sequence shown here is derived from an EMBL/GenBank/DDBJ whole genome shotgun (WGS) entry which is preliminary data.</text>
</comment>
<feature type="transmembrane region" description="Helical" evidence="1">
    <location>
        <begin position="174"/>
        <end position="196"/>
    </location>
</feature>
<keyword evidence="3" id="KW-1185">Reference proteome</keyword>
<feature type="transmembrane region" description="Helical" evidence="1">
    <location>
        <begin position="203"/>
        <end position="224"/>
    </location>
</feature>
<organism evidence="2 3">
    <name type="scientific">Acanthosepion pharaonis</name>
    <name type="common">Pharaoh cuttlefish</name>
    <name type="synonym">Sepia pharaonis</name>
    <dbReference type="NCBI Taxonomy" id="158019"/>
    <lineage>
        <taxon>Eukaryota</taxon>
        <taxon>Metazoa</taxon>
        <taxon>Spiralia</taxon>
        <taxon>Lophotrochozoa</taxon>
        <taxon>Mollusca</taxon>
        <taxon>Cephalopoda</taxon>
        <taxon>Coleoidea</taxon>
        <taxon>Decapodiformes</taxon>
        <taxon>Sepiida</taxon>
        <taxon>Sepiina</taxon>
        <taxon>Sepiidae</taxon>
        <taxon>Acanthosepion</taxon>
    </lineage>
</organism>
<evidence type="ECO:0000313" key="2">
    <source>
        <dbReference type="EMBL" id="CAE1294417.1"/>
    </source>
</evidence>
<keyword evidence="1" id="KW-1133">Transmembrane helix</keyword>
<feature type="transmembrane region" description="Helical" evidence="1">
    <location>
        <begin position="104"/>
        <end position="125"/>
    </location>
</feature>
<feature type="transmembrane region" description="Helical" evidence="1">
    <location>
        <begin position="39"/>
        <end position="61"/>
    </location>
</feature>
<feature type="transmembrane region" description="Helical" evidence="1">
    <location>
        <begin position="68"/>
        <end position="92"/>
    </location>
</feature>
<dbReference type="Proteomes" id="UP000597762">
    <property type="component" value="Unassembled WGS sequence"/>
</dbReference>